<keyword evidence="3" id="KW-1185">Reference proteome</keyword>
<protein>
    <submittedName>
        <fullName evidence="2">ABC transporter permease</fullName>
    </submittedName>
</protein>
<feature type="transmembrane region" description="Helical" evidence="1">
    <location>
        <begin position="183"/>
        <end position="202"/>
    </location>
</feature>
<feature type="transmembrane region" description="Helical" evidence="1">
    <location>
        <begin position="114"/>
        <end position="139"/>
    </location>
</feature>
<proteinExistence type="predicted"/>
<name>A0ABV8G5W9_9ACTN</name>
<evidence type="ECO:0000313" key="3">
    <source>
        <dbReference type="Proteomes" id="UP001595851"/>
    </source>
</evidence>
<feature type="transmembrane region" description="Helical" evidence="1">
    <location>
        <begin position="159"/>
        <end position="176"/>
    </location>
</feature>
<organism evidence="2 3">
    <name type="scientific">Nonomuraea purpurea</name>
    <dbReference type="NCBI Taxonomy" id="1849276"/>
    <lineage>
        <taxon>Bacteria</taxon>
        <taxon>Bacillati</taxon>
        <taxon>Actinomycetota</taxon>
        <taxon>Actinomycetes</taxon>
        <taxon>Streptosporangiales</taxon>
        <taxon>Streptosporangiaceae</taxon>
        <taxon>Nonomuraea</taxon>
    </lineage>
</organism>
<sequence length="260" mass="26652">MTVLNAVAAEFRKLVLLPSALVATVLGTGLTLVLTATSMASRRTKLDGGMPEDGLTLNLILEMPAIGVIGVIVLGVVIIGSEYTPTTKDAGGGRQIAVSLTATPNRGVLLAAKAIVLTLVSGLLAIVTVGGGILISLALLGPHAGSPGEVLTALGWRPAGAVAYWVLTALIAFAVTVMTRNGVVPMVVFIVNTSVVSVSFLLSRVTSLAKYLPDVAGAQMFARNYPVEVRFEPLAGGLVMAAWVAVLLAVAAGVFIRRDA</sequence>
<evidence type="ECO:0000313" key="2">
    <source>
        <dbReference type="EMBL" id="MFC4009333.1"/>
    </source>
</evidence>
<gene>
    <name evidence="2" type="ORF">ACFOY2_19025</name>
</gene>
<dbReference type="RefSeq" id="WP_379529388.1">
    <property type="nucleotide sequence ID" value="NZ_JBHSBI010000009.1"/>
</dbReference>
<evidence type="ECO:0000256" key="1">
    <source>
        <dbReference type="SAM" id="Phobius"/>
    </source>
</evidence>
<feature type="transmembrane region" description="Helical" evidence="1">
    <location>
        <begin position="234"/>
        <end position="256"/>
    </location>
</feature>
<feature type="transmembrane region" description="Helical" evidence="1">
    <location>
        <begin position="59"/>
        <end position="79"/>
    </location>
</feature>
<comment type="caution">
    <text evidence="2">The sequence shown here is derived from an EMBL/GenBank/DDBJ whole genome shotgun (WGS) entry which is preliminary data.</text>
</comment>
<keyword evidence="1" id="KW-1133">Transmembrane helix</keyword>
<feature type="transmembrane region" description="Helical" evidence="1">
    <location>
        <begin position="14"/>
        <end position="39"/>
    </location>
</feature>
<accession>A0ABV8G5W9</accession>
<keyword evidence="1" id="KW-0812">Transmembrane</keyword>
<dbReference type="EMBL" id="JBHSBI010000009">
    <property type="protein sequence ID" value="MFC4009333.1"/>
    <property type="molecule type" value="Genomic_DNA"/>
</dbReference>
<reference evidence="3" key="1">
    <citation type="journal article" date="2019" name="Int. J. Syst. Evol. Microbiol.">
        <title>The Global Catalogue of Microorganisms (GCM) 10K type strain sequencing project: providing services to taxonomists for standard genome sequencing and annotation.</title>
        <authorList>
            <consortium name="The Broad Institute Genomics Platform"/>
            <consortium name="The Broad Institute Genome Sequencing Center for Infectious Disease"/>
            <person name="Wu L."/>
            <person name="Ma J."/>
        </authorList>
    </citation>
    <scope>NUCLEOTIDE SEQUENCE [LARGE SCALE GENOMIC DNA]</scope>
    <source>
        <strain evidence="3">TBRC 1276</strain>
    </source>
</reference>
<keyword evidence="1" id="KW-0472">Membrane</keyword>
<dbReference type="Proteomes" id="UP001595851">
    <property type="component" value="Unassembled WGS sequence"/>
</dbReference>